<reference evidence="3" key="1">
    <citation type="journal article" date="2019" name="Int. J. Syst. Evol. Microbiol.">
        <title>The Global Catalogue of Microorganisms (GCM) 10K type strain sequencing project: providing services to taxonomists for standard genome sequencing and annotation.</title>
        <authorList>
            <consortium name="The Broad Institute Genomics Platform"/>
            <consortium name="The Broad Institute Genome Sequencing Center for Infectious Disease"/>
            <person name="Wu L."/>
            <person name="Ma J."/>
        </authorList>
    </citation>
    <scope>NUCLEOTIDE SEQUENCE [LARGE SCALE GENOMIC DNA]</scope>
    <source>
        <strain evidence="3">JCM 18077</strain>
    </source>
</reference>
<dbReference type="EMBL" id="BAABIE010000003">
    <property type="protein sequence ID" value="GAA4741868.1"/>
    <property type="molecule type" value="Genomic_DNA"/>
</dbReference>
<evidence type="ECO:0000313" key="2">
    <source>
        <dbReference type="EMBL" id="GAA4741868.1"/>
    </source>
</evidence>
<comment type="caution">
    <text evidence="2">The sequence shown here is derived from an EMBL/GenBank/DDBJ whole genome shotgun (WGS) entry which is preliminary data.</text>
</comment>
<proteinExistence type="predicted"/>
<evidence type="ECO:0000256" key="1">
    <source>
        <dbReference type="SAM" id="MobiDB-lite"/>
    </source>
</evidence>
<protein>
    <recommendedName>
        <fullName evidence="4">DUF2213 domain-containing protein</fullName>
    </recommendedName>
</protein>
<feature type="region of interest" description="Disordered" evidence="1">
    <location>
        <begin position="1"/>
        <end position="31"/>
    </location>
</feature>
<feature type="region of interest" description="Disordered" evidence="1">
    <location>
        <begin position="395"/>
        <end position="440"/>
    </location>
</feature>
<feature type="region of interest" description="Disordered" evidence="1">
    <location>
        <begin position="521"/>
        <end position="555"/>
    </location>
</feature>
<evidence type="ECO:0008006" key="4">
    <source>
        <dbReference type="Google" id="ProtNLM"/>
    </source>
</evidence>
<dbReference type="Gene3D" id="3.30.930.30">
    <property type="match status" value="1"/>
</dbReference>
<sequence length="555" mass="61541">MADVKATRASRASMSWATVQSQGASGDQSARRNITFEAQRKTAGPAAIALYARKNPAINPARTRLNVDMVNDGAGGFRETGDIEEVVRYGDERVARVAAKLSVGNRVATTTVYHAPWAYLEPDGTTYQAVDKNGDPKFFASGPREGEPVMLPRYRVKPEHRDEMDRYFAACLEAHADIAPGGHDAIHGYSINLDESRPHLQVLGDPFTAAPSKKNPDALKNGYSKAFGRHPSDGLVPSLDGEGQPVLLADGSAKLVKDTASTKMRRYHAEFKQRMIDQGFAVCRERDEARHDRHLELGDFKDLQHDRAAVEETAEWLADERVAASLDVAAEFEALAERAQELSGDEFEVRVEEARLNDRQLRLTARETHIDTEVARRTVVKAEQLDRQLAEVPEVKRKARDEGLAEGRTEAQAERDAAAAEREAAERARLTAAEHERVTRQAREKALATEREIAERLEATPRYDPQAAEARAPAELIRNLKGLRDQTGEPVLAVAHRMGLENAERQGGRPGGVSKEMFMTETAHQRAARSRRAADGYAERLGQQAQQDRKRGQRQ</sequence>
<feature type="compositionally biased region" description="Polar residues" evidence="1">
    <location>
        <begin position="10"/>
        <end position="31"/>
    </location>
</feature>
<dbReference type="RefSeq" id="WP_345312514.1">
    <property type="nucleotide sequence ID" value="NZ_BAABIE010000003.1"/>
</dbReference>
<evidence type="ECO:0000313" key="3">
    <source>
        <dbReference type="Proteomes" id="UP001500822"/>
    </source>
</evidence>
<name>A0ABP8YY69_9ACTN</name>
<keyword evidence="3" id="KW-1185">Reference proteome</keyword>
<gene>
    <name evidence="2" type="ORF">GCM10023217_07750</name>
</gene>
<organism evidence="2 3">
    <name type="scientific">Gordonia alkaliphila</name>
    <dbReference type="NCBI Taxonomy" id="1053547"/>
    <lineage>
        <taxon>Bacteria</taxon>
        <taxon>Bacillati</taxon>
        <taxon>Actinomycetota</taxon>
        <taxon>Actinomycetes</taxon>
        <taxon>Mycobacteriales</taxon>
        <taxon>Gordoniaceae</taxon>
        <taxon>Gordonia</taxon>
    </lineage>
</organism>
<dbReference type="Proteomes" id="UP001500822">
    <property type="component" value="Unassembled WGS sequence"/>
</dbReference>
<accession>A0ABP8YY69</accession>